<accession>A0A9P0B9X9</accession>
<organism evidence="7 8">
    <name type="scientific">Brassicogethes aeneus</name>
    <name type="common">Rape pollen beetle</name>
    <name type="synonym">Meligethes aeneus</name>
    <dbReference type="NCBI Taxonomy" id="1431903"/>
    <lineage>
        <taxon>Eukaryota</taxon>
        <taxon>Metazoa</taxon>
        <taxon>Ecdysozoa</taxon>
        <taxon>Arthropoda</taxon>
        <taxon>Hexapoda</taxon>
        <taxon>Insecta</taxon>
        <taxon>Pterygota</taxon>
        <taxon>Neoptera</taxon>
        <taxon>Endopterygota</taxon>
        <taxon>Coleoptera</taxon>
        <taxon>Polyphaga</taxon>
        <taxon>Cucujiformia</taxon>
        <taxon>Nitidulidae</taxon>
        <taxon>Meligethinae</taxon>
        <taxon>Brassicogethes</taxon>
    </lineage>
</organism>
<dbReference type="PANTHER" id="PTHR13143">
    <property type="entry name" value="TETRATRICOPEPTIDE REPEAT PROTEIN 19"/>
    <property type="match status" value="1"/>
</dbReference>
<dbReference type="GO" id="GO:0005743">
    <property type="term" value="C:mitochondrial inner membrane"/>
    <property type="evidence" value="ECO:0007669"/>
    <property type="project" value="TreeGrafter"/>
</dbReference>
<keyword evidence="5" id="KW-0809">Transit peptide</keyword>
<dbReference type="GO" id="GO:0034551">
    <property type="term" value="P:mitochondrial respiratory chain complex III assembly"/>
    <property type="evidence" value="ECO:0007669"/>
    <property type="project" value="InterPro"/>
</dbReference>
<keyword evidence="3" id="KW-0677">Repeat</keyword>
<comment type="similarity">
    <text evidence="2">Belongs to the TTC19 family.</text>
</comment>
<proteinExistence type="inferred from homology"/>
<gene>
    <name evidence="7" type="ORF">MELIAE_LOCUS8823</name>
</gene>
<dbReference type="PANTHER" id="PTHR13143:SF6">
    <property type="entry name" value="TETRATRICOPEPTIDE REPEAT PROTEIN 19, MITOCHONDRIAL"/>
    <property type="match status" value="1"/>
</dbReference>
<evidence type="ECO:0000256" key="4">
    <source>
        <dbReference type="ARBA" id="ARBA00022803"/>
    </source>
</evidence>
<keyword evidence="4" id="KW-0802">TPR repeat</keyword>
<dbReference type="EMBL" id="OV121136">
    <property type="protein sequence ID" value="CAH0558340.1"/>
    <property type="molecule type" value="Genomic_DNA"/>
</dbReference>
<evidence type="ECO:0000256" key="6">
    <source>
        <dbReference type="ARBA" id="ARBA00023128"/>
    </source>
</evidence>
<dbReference type="Proteomes" id="UP001154078">
    <property type="component" value="Chromosome 5"/>
</dbReference>
<evidence type="ECO:0000256" key="5">
    <source>
        <dbReference type="ARBA" id="ARBA00022946"/>
    </source>
</evidence>
<protein>
    <recommendedName>
        <fullName evidence="9">MalT-like TPR region domain-containing protein</fullName>
    </recommendedName>
</protein>
<evidence type="ECO:0000256" key="1">
    <source>
        <dbReference type="ARBA" id="ARBA00004173"/>
    </source>
</evidence>
<evidence type="ECO:0000313" key="8">
    <source>
        <dbReference type="Proteomes" id="UP001154078"/>
    </source>
</evidence>
<evidence type="ECO:0008006" key="9">
    <source>
        <dbReference type="Google" id="ProtNLM"/>
    </source>
</evidence>
<dbReference type="OrthoDB" id="5986190at2759"/>
<sequence length="338" mass="38527">MTQHITKLLKRIPWFRLATNNEIPKPKPLKWASIKRMLIHRPVLFGVPTTVAKVYTEISNYDVEENIAHLMTMARIALEKGDLERAEAILLMGIKISEEYKSYAVLPYMYDILASIAFATGNLRKAETLLVNAIEKLVHLGVPENDNQVVDFKLRLARIYSAYNELELAEIGFKSCLDEQKDKIEGGDTTTRTGLLYINCMFWYGLHKVKKSKYKEAKDLINSAYDYSIKIKGLSPYQEMVILYTLGDLNMELGEYNLALQNLQSAILMGKGIGSLDLPRCYLKVAKIYTKMDAWDTAKISAKEALRLGKLFNDELLCVEADNLLMIIDDNLTLKKKQ</sequence>
<comment type="subcellular location">
    <subcellularLocation>
        <location evidence="1">Mitochondrion</location>
    </subcellularLocation>
</comment>
<evidence type="ECO:0000313" key="7">
    <source>
        <dbReference type="EMBL" id="CAH0558340.1"/>
    </source>
</evidence>
<name>A0A9P0B9X9_BRAAE</name>
<keyword evidence="8" id="KW-1185">Reference proteome</keyword>
<evidence type="ECO:0000256" key="3">
    <source>
        <dbReference type="ARBA" id="ARBA00022737"/>
    </source>
</evidence>
<evidence type="ECO:0000256" key="2">
    <source>
        <dbReference type="ARBA" id="ARBA00008219"/>
    </source>
</evidence>
<dbReference type="SUPFAM" id="SSF48452">
    <property type="entry name" value="TPR-like"/>
    <property type="match status" value="1"/>
</dbReference>
<keyword evidence="6" id="KW-0496">Mitochondrion</keyword>
<dbReference type="InterPro" id="IPR019734">
    <property type="entry name" value="TPR_rpt"/>
</dbReference>
<dbReference type="SMART" id="SM00028">
    <property type="entry name" value="TPR"/>
    <property type="match status" value="5"/>
</dbReference>
<reference evidence="7" key="1">
    <citation type="submission" date="2021-12" db="EMBL/GenBank/DDBJ databases">
        <authorList>
            <person name="King R."/>
        </authorList>
    </citation>
    <scope>NUCLEOTIDE SEQUENCE</scope>
</reference>
<dbReference type="InterPro" id="IPR040395">
    <property type="entry name" value="TTC19"/>
</dbReference>
<dbReference type="AlphaFoldDB" id="A0A9P0B9X9"/>
<dbReference type="InterPro" id="IPR011990">
    <property type="entry name" value="TPR-like_helical_dom_sf"/>
</dbReference>
<dbReference type="Gene3D" id="1.25.40.10">
    <property type="entry name" value="Tetratricopeptide repeat domain"/>
    <property type="match status" value="2"/>
</dbReference>